<proteinExistence type="predicted"/>
<evidence type="ECO:0000256" key="1">
    <source>
        <dbReference type="SAM" id="Coils"/>
    </source>
</evidence>
<name>A0ABR1ZHW1_9ROSI</name>
<accession>A0ABR1ZHW1</accession>
<sequence>MVKVETPSPGDRNPVRCRQVWDEMSGEEVNGGCYVCTYVIFVLQDLDRWLVTSDRYKARDKRSDGLVLYGRWSRDGSMKLQCLGKWHSVGSVAFRWLEIRKRETGLDKSGKGCRHARDVAHDLGKESNHQSGAHGISKLQGLYGISHVDGRININEQIRKEKALSLVCGVETKMLTVDYDEIKNEGQGFAQDKTNTLGKERRQKHSRWPLTLLQQLWVLNRQKYVKLMEDEVTGLMENLRFTEEELKDVSIEGEEMMANVEDADKWVVAKIGHGWDLCHERAPEFQGPFQFGEWLKVDLSKGRQNLRKKPGIVYANGKQELSRKEETGEHGMDSVEELEKKTLQIERGKEVGPSVARSRTVMRSLKGKNEVCNPISAKTSKTFSNVVGMRTRFQRLPHLSNSLLKRWRLVASPAEINENLSVELSWVGEP</sequence>
<feature type="coiled-coil region" evidence="1">
    <location>
        <begin position="225"/>
        <end position="252"/>
    </location>
</feature>
<evidence type="ECO:0000313" key="3">
    <source>
        <dbReference type="Proteomes" id="UP001472677"/>
    </source>
</evidence>
<evidence type="ECO:0000313" key="2">
    <source>
        <dbReference type="EMBL" id="KAK8480058.1"/>
    </source>
</evidence>
<dbReference type="Proteomes" id="UP001472677">
    <property type="component" value="Unassembled WGS sequence"/>
</dbReference>
<reference evidence="2 3" key="1">
    <citation type="journal article" date="2024" name="G3 (Bethesda)">
        <title>Genome assembly of Hibiscus sabdariffa L. provides insights into metabolisms of medicinal natural products.</title>
        <authorList>
            <person name="Kim T."/>
        </authorList>
    </citation>
    <scope>NUCLEOTIDE SEQUENCE [LARGE SCALE GENOMIC DNA]</scope>
    <source>
        <strain evidence="2">TK-2024</strain>
        <tissue evidence="2">Old leaves</tissue>
    </source>
</reference>
<protein>
    <submittedName>
        <fullName evidence="2">Uncharacterized protein</fullName>
    </submittedName>
</protein>
<comment type="caution">
    <text evidence="2">The sequence shown here is derived from an EMBL/GenBank/DDBJ whole genome shotgun (WGS) entry which is preliminary data.</text>
</comment>
<gene>
    <name evidence="2" type="ORF">V6N12_002116</name>
</gene>
<keyword evidence="3" id="KW-1185">Reference proteome</keyword>
<dbReference type="EMBL" id="JBBPBM010002145">
    <property type="protein sequence ID" value="KAK8480058.1"/>
    <property type="molecule type" value="Genomic_DNA"/>
</dbReference>
<organism evidence="2 3">
    <name type="scientific">Hibiscus sabdariffa</name>
    <name type="common">roselle</name>
    <dbReference type="NCBI Taxonomy" id="183260"/>
    <lineage>
        <taxon>Eukaryota</taxon>
        <taxon>Viridiplantae</taxon>
        <taxon>Streptophyta</taxon>
        <taxon>Embryophyta</taxon>
        <taxon>Tracheophyta</taxon>
        <taxon>Spermatophyta</taxon>
        <taxon>Magnoliopsida</taxon>
        <taxon>eudicotyledons</taxon>
        <taxon>Gunneridae</taxon>
        <taxon>Pentapetalae</taxon>
        <taxon>rosids</taxon>
        <taxon>malvids</taxon>
        <taxon>Malvales</taxon>
        <taxon>Malvaceae</taxon>
        <taxon>Malvoideae</taxon>
        <taxon>Hibiscus</taxon>
    </lineage>
</organism>
<keyword evidence="1" id="KW-0175">Coiled coil</keyword>